<reference evidence="3" key="1">
    <citation type="journal article" date="2011" name="PLoS Genet.">
        <title>Genomic analysis of the necrotrophic fungal pathogens Sclerotinia sclerotiorum and Botrytis cinerea.</title>
        <authorList>
            <person name="Amselem J."/>
            <person name="Cuomo C.A."/>
            <person name="van Kan J.A."/>
            <person name="Viaud M."/>
            <person name="Benito E.P."/>
            <person name="Couloux A."/>
            <person name="Coutinho P.M."/>
            <person name="de Vries R.P."/>
            <person name="Dyer P.S."/>
            <person name="Fillinger S."/>
            <person name="Fournier E."/>
            <person name="Gout L."/>
            <person name="Hahn M."/>
            <person name="Kohn L."/>
            <person name="Lapalu N."/>
            <person name="Plummer K.M."/>
            <person name="Pradier J.M."/>
            <person name="Quevillon E."/>
            <person name="Sharon A."/>
            <person name="Simon A."/>
            <person name="ten Have A."/>
            <person name="Tudzynski B."/>
            <person name="Tudzynski P."/>
            <person name="Wincker P."/>
            <person name="Andrew M."/>
            <person name="Anthouard V."/>
            <person name="Beever R.E."/>
            <person name="Beffa R."/>
            <person name="Benoit I."/>
            <person name="Bouzid O."/>
            <person name="Brault B."/>
            <person name="Chen Z."/>
            <person name="Choquer M."/>
            <person name="Collemare J."/>
            <person name="Cotton P."/>
            <person name="Danchin E.G."/>
            <person name="Da Silva C."/>
            <person name="Gautier A."/>
            <person name="Giraud C."/>
            <person name="Giraud T."/>
            <person name="Gonzalez C."/>
            <person name="Grossetete S."/>
            <person name="Guldener U."/>
            <person name="Henrissat B."/>
            <person name="Howlett B.J."/>
            <person name="Kodira C."/>
            <person name="Kretschmer M."/>
            <person name="Lappartient A."/>
            <person name="Leroch M."/>
            <person name="Levis C."/>
            <person name="Mauceli E."/>
            <person name="Neuveglise C."/>
            <person name="Oeser B."/>
            <person name="Pearson M."/>
            <person name="Poulain J."/>
            <person name="Poussereau N."/>
            <person name="Quesneville H."/>
            <person name="Rascle C."/>
            <person name="Schumacher J."/>
            <person name="Segurens B."/>
            <person name="Sexton A."/>
            <person name="Silva E."/>
            <person name="Sirven C."/>
            <person name="Soanes D.M."/>
            <person name="Talbot N.J."/>
            <person name="Templeton M."/>
            <person name="Yandava C."/>
            <person name="Yarden O."/>
            <person name="Zeng Q."/>
            <person name="Rollins J.A."/>
            <person name="Lebrun M.H."/>
            <person name="Dickman M."/>
        </authorList>
    </citation>
    <scope>NUCLEOTIDE SEQUENCE [LARGE SCALE GENOMIC DNA]</scope>
    <source>
        <strain evidence="3">ATCC 18683 / 1980 / Ss-1</strain>
    </source>
</reference>
<keyword evidence="1" id="KW-0732">Signal</keyword>
<dbReference type="AlphaFoldDB" id="A7EAK9"/>
<name>A7EAK9_SCLS1</name>
<evidence type="ECO:0000256" key="1">
    <source>
        <dbReference type="SAM" id="SignalP"/>
    </source>
</evidence>
<accession>A7EAK9</accession>
<proteinExistence type="predicted"/>
<evidence type="ECO:0000313" key="3">
    <source>
        <dbReference type="Proteomes" id="UP000001312"/>
    </source>
</evidence>
<dbReference type="EMBL" id="CH476623">
    <property type="protein sequence ID" value="EDN99487.1"/>
    <property type="molecule type" value="Genomic_DNA"/>
</dbReference>
<dbReference type="InParanoid" id="A7EAK9"/>
<sequence length="96" mass="11073">MDNECGPSFGMRRMMGIIALMIVIVSSVDDHNIKPIFSPKIDVRIHSIEREDAKTHLRHDQHLFILHIQVLKYDPWQSRKNKVWASGASEIADIHS</sequence>
<dbReference type="KEGG" id="ssl:SS1G_02341"/>
<gene>
    <name evidence="2" type="ORF">SS1G_02341</name>
</gene>
<dbReference type="RefSeq" id="XP_001596125.1">
    <property type="nucleotide sequence ID" value="XM_001596075.1"/>
</dbReference>
<feature type="signal peptide" evidence="1">
    <location>
        <begin position="1"/>
        <end position="30"/>
    </location>
</feature>
<dbReference type="Proteomes" id="UP000001312">
    <property type="component" value="Unassembled WGS sequence"/>
</dbReference>
<dbReference type="GeneID" id="5492253"/>
<evidence type="ECO:0000313" key="2">
    <source>
        <dbReference type="EMBL" id="EDN99487.1"/>
    </source>
</evidence>
<dbReference type="HOGENOM" id="CLU_2361003_0_0_1"/>
<protein>
    <submittedName>
        <fullName evidence="2">Uncharacterized protein</fullName>
    </submittedName>
</protein>
<organism evidence="2 3">
    <name type="scientific">Sclerotinia sclerotiorum (strain ATCC 18683 / 1980 / Ss-1)</name>
    <name type="common">White mold</name>
    <name type="synonym">Whetzelinia sclerotiorum</name>
    <dbReference type="NCBI Taxonomy" id="665079"/>
    <lineage>
        <taxon>Eukaryota</taxon>
        <taxon>Fungi</taxon>
        <taxon>Dikarya</taxon>
        <taxon>Ascomycota</taxon>
        <taxon>Pezizomycotina</taxon>
        <taxon>Leotiomycetes</taxon>
        <taxon>Helotiales</taxon>
        <taxon>Sclerotiniaceae</taxon>
        <taxon>Sclerotinia</taxon>
    </lineage>
</organism>
<feature type="chain" id="PRO_5002705510" evidence="1">
    <location>
        <begin position="31"/>
        <end position="96"/>
    </location>
</feature>
<keyword evidence="3" id="KW-1185">Reference proteome</keyword>